<organism evidence="1 2">
    <name type="scientific">Tepidanaerobacter acetatoxydans (strain DSM 21804 / JCM 16047 / Re1)</name>
    <dbReference type="NCBI Taxonomy" id="1209989"/>
    <lineage>
        <taxon>Bacteria</taxon>
        <taxon>Bacillati</taxon>
        <taxon>Bacillota</taxon>
        <taxon>Clostridia</taxon>
        <taxon>Thermosediminibacterales</taxon>
        <taxon>Tepidanaerobacteraceae</taxon>
        <taxon>Tepidanaerobacter</taxon>
    </lineage>
</organism>
<name>L0S1B0_TEPAE</name>
<dbReference type="HOGENOM" id="CLU_2884410_0_0_9"/>
<dbReference type="RefSeq" id="WP_015295109.1">
    <property type="nucleotide sequence ID" value="NC_015519.1"/>
</dbReference>
<proteinExistence type="predicted"/>
<dbReference type="Proteomes" id="UP000010802">
    <property type="component" value="Chromosome"/>
</dbReference>
<reference evidence="2" key="1">
    <citation type="journal article" date="2013" name="Genome Announc.">
        <title>First genome sequence of a syntrophic acetate-oxidizing bacterium, Tepidanaerobacter acetatoxydans strain Re1.</title>
        <authorList>
            <person name="Manzoor S."/>
            <person name="Bongcam-Rudloff E."/>
            <person name="Schnurer A."/>
            <person name="Muller B."/>
        </authorList>
    </citation>
    <scope>NUCLEOTIDE SEQUENCE [LARGE SCALE GENOMIC DNA]</scope>
    <source>
        <strain evidence="2">Re1</strain>
    </source>
</reference>
<dbReference type="AlphaFoldDB" id="L0S1B0"/>
<dbReference type="PATRIC" id="fig|1209989.3.peg.1014"/>
<evidence type="ECO:0000313" key="1">
    <source>
        <dbReference type="EMBL" id="CCP25633.1"/>
    </source>
</evidence>
<gene>
    <name evidence="1" type="ordered locus">TEPIRE1_0915</name>
</gene>
<dbReference type="EMBL" id="HF563609">
    <property type="protein sequence ID" value="CCP25633.1"/>
    <property type="molecule type" value="Genomic_DNA"/>
</dbReference>
<protein>
    <submittedName>
        <fullName evidence="1">Uncharacterized protein</fullName>
    </submittedName>
</protein>
<keyword evidence="2" id="KW-1185">Reference proteome</keyword>
<accession>L0S1B0</accession>
<dbReference type="KEGG" id="tae:TepiRe1_0915"/>
<evidence type="ECO:0000313" key="2">
    <source>
        <dbReference type="Proteomes" id="UP000010802"/>
    </source>
</evidence>
<sequence length="63" mass="7108">MTLQCGYSSAALKERIYSSFDDEQENMEMAGILIYTASPDSAGSLFLKLRRMSQLRPSSRNKL</sequence>